<feature type="compositionally biased region" description="Basic and acidic residues" evidence="1">
    <location>
        <begin position="293"/>
        <end position="308"/>
    </location>
</feature>
<evidence type="ECO:0000313" key="3">
    <source>
        <dbReference type="Proteomes" id="UP001162031"/>
    </source>
</evidence>
<name>A0AAV0T2N3_HYABA</name>
<organism evidence="2 3">
    <name type="scientific">Hyaloperonospora brassicae</name>
    <name type="common">Brassica downy mildew</name>
    <name type="synonym">Peronospora brassicae</name>
    <dbReference type="NCBI Taxonomy" id="162125"/>
    <lineage>
        <taxon>Eukaryota</taxon>
        <taxon>Sar</taxon>
        <taxon>Stramenopiles</taxon>
        <taxon>Oomycota</taxon>
        <taxon>Peronosporomycetes</taxon>
        <taxon>Peronosporales</taxon>
        <taxon>Peronosporaceae</taxon>
        <taxon>Hyaloperonospora</taxon>
    </lineage>
</organism>
<feature type="compositionally biased region" description="Polar residues" evidence="1">
    <location>
        <begin position="358"/>
        <end position="368"/>
    </location>
</feature>
<sequence length="368" mass="40408">MQSAPRPQVVARASTQLNEALAVSATPGIATVASDDEEENKMVEALENLILEAYNKMQIDGECIFLPEEVAEKLHQAAEQVYVQDNGEQQQRKEKASGGKGSGTSGTVESEDALEEAEVMLQQQLTSDRLETEQEKEQEKHDTKHVEAIERESVQNQLESEGMRIRGMQVMQTGAVELREGEPKQRVSRVLSTENVRTELPSVAEVDESDSSDAPSASSSMRLRSRHVVDVLKLGTHAPAPGPGHVLSSSAISSSSTSSSLTASTNHNGRSLASRPADSPGGSKRTSKGVTYESRKEAALKLKEDKKKRELLAREAARNQREVAKRQLEALQQQKLEEKRERARRIREERLHRRAGKSTRTTGPKGSG</sequence>
<reference evidence="2" key="1">
    <citation type="submission" date="2022-12" db="EMBL/GenBank/DDBJ databases">
        <authorList>
            <person name="Webb A."/>
        </authorList>
    </citation>
    <scope>NUCLEOTIDE SEQUENCE</scope>
    <source>
        <strain evidence="2">Hp1</strain>
    </source>
</reference>
<feature type="compositionally biased region" description="Basic and acidic residues" evidence="1">
    <location>
        <begin position="335"/>
        <end position="351"/>
    </location>
</feature>
<protein>
    <recommendedName>
        <fullName evidence="4">Casein kinase substrate phosphoprotein PP28 domain-containing protein</fullName>
    </recommendedName>
</protein>
<dbReference type="AlphaFoldDB" id="A0AAV0T2N3"/>
<keyword evidence="3" id="KW-1185">Reference proteome</keyword>
<feature type="region of interest" description="Disordered" evidence="1">
    <location>
        <begin position="333"/>
        <end position="368"/>
    </location>
</feature>
<accession>A0AAV0T2N3</accession>
<evidence type="ECO:0000313" key="2">
    <source>
        <dbReference type="EMBL" id="CAI5711726.1"/>
    </source>
</evidence>
<comment type="caution">
    <text evidence="2">The sequence shown here is derived from an EMBL/GenBank/DDBJ whole genome shotgun (WGS) entry which is preliminary data.</text>
</comment>
<evidence type="ECO:0008006" key="4">
    <source>
        <dbReference type="Google" id="ProtNLM"/>
    </source>
</evidence>
<evidence type="ECO:0000256" key="1">
    <source>
        <dbReference type="SAM" id="MobiDB-lite"/>
    </source>
</evidence>
<gene>
    <name evidence="2" type="ORF">HBR001_LOCUS707</name>
</gene>
<dbReference type="EMBL" id="CANTFL010000086">
    <property type="protein sequence ID" value="CAI5711726.1"/>
    <property type="molecule type" value="Genomic_DNA"/>
</dbReference>
<proteinExistence type="predicted"/>
<dbReference type="Proteomes" id="UP001162031">
    <property type="component" value="Unassembled WGS sequence"/>
</dbReference>
<feature type="region of interest" description="Disordered" evidence="1">
    <location>
        <begin position="175"/>
        <end position="308"/>
    </location>
</feature>
<feature type="compositionally biased region" description="Low complexity" evidence="1">
    <location>
        <begin position="247"/>
        <end position="265"/>
    </location>
</feature>
<feature type="region of interest" description="Disordered" evidence="1">
    <location>
        <begin position="85"/>
        <end position="113"/>
    </location>
</feature>